<evidence type="ECO:0000259" key="5">
    <source>
        <dbReference type="PROSITE" id="PS50893"/>
    </source>
</evidence>
<gene>
    <name evidence="6" type="ORF">SAMN05443638_10980</name>
</gene>
<dbReference type="InterPro" id="IPR017871">
    <property type="entry name" value="ABC_transporter-like_CS"/>
</dbReference>
<dbReference type="InterPro" id="IPR003439">
    <property type="entry name" value="ABC_transporter-like_ATP-bd"/>
</dbReference>
<organism evidence="6 7">
    <name type="scientific">Clostridium fallax</name>
    <dbReference type="NCBI Taxonomy" id="1533"/>
    <lineage>
        <taxon>Bacteria</taxon>
        <taxon>Bacillati</taxon>
        <taxon>Bacillota</taxon>
        <taxon>Clostridia</taxon>
        <taxon>Eubacteriales</taxon>
        <taxon>Clostridiaceae</taxon>
        <taxon>Clostridium</taxon>
    </lineage>
</organism>
<keyword evidence="3 6" id="KW-0067">ATP-binding</keyword>
<dbReference type="GO" id="GO:0016887">
    <property type="term" value="F:ATP hydrolysis activity"/>
    <property type="evidence" value="ECO:0007669"/>
    <property type="project" value="InterPro"/>
</dbReference>
<name>A0A1M4VY48_9CLOT</name>
<dbReference type="PROSITE" id="PS50893">
    <property type="entry name" value="ABC_TRANSPORTER_2"/>
    <property type="match status" value="1"/>
</dbReference>
<dbReference type="EC" id="7.6.2.9" evidence="4"/>
<dbReference type="GO" id="GO:0005524">
    <property type="term" value="F:ATP binding"/>
    <property type="evidence" value="ECO:0007669"/>
    <property type="project" value="UniProtKB-KW"/>
</dbReference>
<evidence type="ECO:0000256" key="1">
    <source>
        <dbReference type="ARBA" id="ARBA00022448"/>
    </source>
</evidence>
<keyword evidence="7" id="KW-1185">Reference proteome</keyword>
<dbReference type="PANTHER" id="PTHR42781">
    <property type="entry name" value="SPERMIDINE/PUTRESCINE IMPORT ATP-BINDING PROTEIN POTA"/>
    <property type="match status" value="1"/>
</dbReference>
<dbReference type="PROSITE" id="PS00211">
    <property type="entry name" value="ABC_TRANSPORTER_1"/>
    <property type="match status" value="1"/>
</dbReference>
<keyword evidence="1" id="KW-0813">Transport</keyword>
<dbReference type="RefSeq" id="WP_072895135.1">
    <property type="nucleotide sequence ID" value="NZ_FQVM01000009.1"/>
</dbReference>
<dbReference type="SUPFAM" id="SSF50331">
    <property type="entry name" value="MOP-like"/>
    <property type="match status" value="1"/>
</dbReference>
<dbReference type="InterPro" id="IPR050093">
    <property type="entry name" value="ABC_SmlMolc_Importer"/>
</dbReference>
<evidence type="ECO:0000256" key="2">
    <source>
        <dbReference type="ARBA" id="ARBA00022741"/>
    </source>
</evidence>
<keyword evidence="2" id="KW-0547">Nucleotide-binding</keyword>
<dbReference type="Proteomes" id="UP000184035">
    <property type="component" value="Unassembled WGS sequence"/>
</dbReference>
<reference evidence="6 7" key="1">
    <citation type="submission" date="2016-11" db="EMBL/GenBank/DDBJ databases">
        <authorList>
            <person name="Jaros S."/>
            <person name="Januszkiewicz K."/>
            <person name="Wedrychowicz H."/>
        </authorList>
    </citation>
    <scope>NUCLEOTIDE SEQUENCE [LARGE SCALE GENOMIC DNA]</scope>
    <source>
        <strain evidence="6 7">DSM 2631</strain>
    </source>
</reference>
<evidence type="ECO:0000313" key="6">
    <source>
        <dbReference type="EMBL" id="SHE73898.1"/>
    </source>
</evidence>
<feature type="domain" description="ABC transporter" evidence="5">
    <location>
        <begin position="3"/>
        <end position="233"/>
    </location>
</feature>
<sequence>MYLQLNNLTKEFNKKKALDSFNLSIEKGKLLCLLGPSGCGKTTALRIIGGFLRADLGEVIIDGEDITNLSPEERPVATVFQSYALFPHLNVIENVIYGLKFQGYSKKEALKKGEEYLKIVGLLDLKDRKIQNLSGGQQQRVALARALVINPKILLLDEPLSNLDAKLRVKMRNEIKELQKKLNITMILVTHDQEEALAIADKIAIMENGKLKQIGTPKEIYNNPKNMFTLNFMGASNILKEDEDKVIFCRPEDISLSKECGDIEGKIISSTFMGFYNVYSVKCNGKDYLVNSKNDFNNYYNEGEIIWLTFHNKGFFKK</sequence>
<accession>A0A1M4VY48</accession>
<dbReference type="Pfam" id="PF08402">
    <property type="entry name" value="TOBE_2"/>
    <property type="match status" value="1"/>
</dbReference>
<dbReference type="SUPFAM" id="SSF52540">
    <property type="entry name" value="P-loop containing nucleoside triphosphate hydrolases"/>
    <property type="match status" value="1"/>
</dbReference>
<dbReference type="EMBL" id="FQVM01000009">
    <property type="protein sequence ID" value="SHE73898.1"/>
    <property type="molecule type" value="Genomic_DNA"/>
</dbReference>
<dbReference type="InterPro" id="IPR003593">
    <property type="entry name" value="AAA+_ATPase"/>
</dbReference>
<protein>
    <recommendedName>
        <fullName evidence="4">ABC-type quaternary amine transporter</fullName>
        <ecNumber evidence="4">7.6.2.9</ecNumber>
    </recommendedName>
</protein>
<evidence type="ECO:0000256" key="3">
    <source>
        <dbReference type="ARBA" id="ARBA00022840"/>
    </source>
</evidence>
<dbReference type="GO" id="GO:0043190">
    <property type="term" value="C:ATP-binding cassette (ABC) transporter complex"/>
    <property type="evidence" value="ECO:0007669"/>
    <property type="project" value="InterPro"/>
</dbReference>
<dbReference type="InterPro" id="IPR027417">
    <property type="entry name" value="P-loop_NTPase"/>
</dbReference>
<dbReference type="Gene3D" id="3.40.50.300">
    <property type="entry name" value="P-loop containing nucleotide triphosphate hydrolases"/>
    <property type="match status" value="1"/>
</dbReference>
<evidence type="ECO:0000313" key="7">
    <source>
        <dbReference type="Proteomes" id="UP000184035"/>
    </source>
</evidence>
<dbReference type="SMART" id="SM00382">
    <property type="entry name" value="AAA"/>
    <property type="match status" value="1"/>
</dbReference>
<dbReference type="FunFam" id="3.40.50.300:FF:000425">
    <property type="entry name" value="Probable ABC transporter, ATP-binding subunit"/>
    <property type="match status" value="1"/>
</dbReference>
<proteinExistence type="predicted"/>
<dbReference type="STRING" id="1533.SAMN05443638_10980"/>
<dbReference type="GO" id="GO:0015418">
    <property type="term" value="F:ABC-type quaternary ammonium compound transporting activity"/>
    <property type="evidence" value="ECO:0007669"/>
    <property type="project" value="UniProtKB-EC"/>
</dbReference>
<dbReference type="PANTHER" id="PTHR42781:SF4">
    <property type="entry name" value="SPERMIDINE_PUTRESCINE IMPORT ATP-BINDING PROTEIN POTA"/>
    <property type="match status" value="1"/>
</dbReference>
<dbReference type="Pfam" id="PF00005">
    <property type="entry name" value="ABC_tran"/>
    <property type="match status" value="1"/>
</dbReference>
<dbReference type="InterPro" id="IPR013611">
    <property type="entry name" value="Transp-assoc_OB_typ2"/>
</dbReference>
<dbReference type="AlphaFoldDB" id="A0A1M4VY48"/>
<dbReference type="InterPro" id="IPR008995">
    <property type="entry name" value="Mo/tungstate-bd_C_term_dom"/>
</dbReference>
<evidence type="ECO:0000256" key="4">
    <source>
        <dbReference type="ARBA" id="ARBA00066388"/>
    </source>
</evidence>
<dbReference type="OrthoDB" id="9802264at2"/>